<dbReference type="GO" id="GO:0004725">
    <property type="term" value="F:protein tyrosine phosphatase activity"/>
    <property type="evidence" value="ECO:0007669"/>
    <property type="project" value="InterPro"/>
</dbReference>
<dbReference type="Pfam" id="PF00102">
    <property type="entry name" value="Y_phosphatase"/>
    <property type="match status" value="1"/>
</dbReference>
<dbReference type="EMBL" id="UYSL01006009">
    <property type="protein sequence ID" value="VDL67339.1"/>
    <property type="molecule type" value="Genomic_DNA"/>
</dbReference>
<protein>
    <submittedName>
        <fullName evidence="5">Tyrosine-protein phosphatase domain-containing protein</fullName>
    </submittedName>
</protein>
<proteinExistence type="predicted"/>
<evidence type="ECO:0000313" key="4">
    <source>
        <dbReference type="Proteomes" id="UP000271162"/>
    </source>
</evidence>
<dbReference type="Gene3D" id="3.90.190.10">
    <property type="entry name" value="Protein tyrosine phosphatase superfamily"/>
    <property type="match status" value="1"/>
</dbReference>
<dbReference type="WBParaSite" id="NBR_0000374901-mRNA-1">
    <property type="protein sequence ID" value="NBR_0000374901-mRNA-1"/>
    <property type="gene ID" value="NBR_0000374901"/>
</dbReference>
<organism evidence="5">
    <name type="scientific">Nippostrongylus brasiliensis</name>
    <name type="common">Rat hookworm</name>
    <dbReference type="NCBI Taxonomy" id="27835"/>
    <lineage>
        <taxon>Eukaryota</taxon>
        <taxon>Metazoa</taxon>
        <taxon>Ecdysozoa</taxon>
        <taxon>Nematoda</taxon>
        <taxon>Chromadorea</taxon>
        <taxon>Rhabditida</taxon>
        <taxon>Rhabditina</taxon>
        <taxon>Rhabditomorpha</taxon>
        <taxon>Strongyloidea</taxon>
        <taxon>Heligmosomidae</taxon>
        <taxon>Nippostrongylus</taxon>
    </lineage>
</organism>
<dbReference type="InterPro" id="IPR000242">
    <property type="entry name" value="PTP_cat"/>
</dbReference>
<reference evidence="5" key="1">
    <citation type="submission" date="2017-02" db="UniProtKB">
        <authorList>
            <consortium name="WormBaseParasite"/>
        </authorList>
    </citation>
    <scope>IDENTIFICATION</scope>
</reference>
<sequence>MKIREQRSRMVQTEAQYVFLYRAISCYIAMQSRSRHPSDETGTGEGGHPLHLPPPPVPRRRPVPDVAQAYVNNG</sequence>
<dbReference type="SUPFAM" id="SSF52799">
    <property type="entry name" value="(Phosphotyrosine protein) phosphatases II"/>
    <property type="match status" value="1"/>
</dbReference>
<evidence type="ECO:0000259" key="2">
    <source>
        <dbReference type="Pfam" id="PF00102"/>
    </source>
</evidence>
<gene>
    <name evidence="3" type="ORF">NBR_LOCUS3750</name>
</gene>
<dbReference type="STRING" id="27835.A0A0N4XMJ7"/>
<dbReference type="InterPro" id="IPR029021">
    <property type="entry name" value="Prot-tyrosine_phosphatase-like"/>
</dbReference>
<name>A0A0N4XMJ7_NIPBR</name>
<feature type="domain" description="Tyrosine-protein phosphatase" evidence="2">
    <location>
        <begin position="2"/>
        <end position="24"/>
    </location>
</feature>
<evidence type="ECO:0000256" key="1">
    <source>
        <dbReference type="SAM" id="MobiDB-lite"/>
    </source>
</evidence>
<reference evidence="3 4" key="2">
    <citation type="submission" date="2018-11" db="EMBL/GenBank/DDBJ databases">
        <authorList>
            <consortium name="Pathogen Informatics"/>
        </authorList>
    </citation>
    <scope>NUCLEOTIDE SEQUENCE [LARGE SCALE GENOMIC DNA]</scope>
</reference>
<accession>A0A0N4XMJ7</accession>
<keyword evidence="4" id="KW-1185">Reference proteome</keyword>
<evidence type="ECO:0000313" key="3">
    <source>
        <dbReference type="EMBL" id="VDL67339.1"/>
    </source>
</evidence>
<dbReference type="AlphaFoldDB" id="A0A0N4XMJ7"/>
<dbReference type="Proteomes" id="UP000271162">
    <property type="component" value="Unassembled WGS sequence"/>
</dbReference>
<evidence type="ECO:0000313" key="5">
    <source>
        <dbReference type="WBParaSite" id="NBR_0000374901-mRNA-1"/>
    </source>
</evidence>
<feature type="region of interest" description="Disordered" evidence="1">
    <location>
        <begin position="32"/>
        <end position="64"/>
    </location>
</feature>